<accession>A0A8J2K4P3</accession>
<dbReference type="AlphaFoldDB" id="A0A8J2K4P3"/>
<organism evidence="1 2">
    <name type="scientific">Allacma fusca</name>
    <dbReference type="NCBI Taxonomy" id="39272"/>
    <lineage>
        <taxon>Eukaryota</taxon>
        <taxon>Metazoa</taxon>
        <taxon>Ecdysozoa</taxon>
        <taxon>Arthropoda</taxon>
        <taxon>Hexapoda</taxon>
        <taxon>Collembola</taxon>
        <taxon>Symphypleona</taxon>
        <taxon>Sminthuridae</taxon>
        <taxon>Allacma</taxon>
    </lineage>
</organism>
<evidence type="ECO:0000313" key="2">
    <source>
        <dbReference type="Proteomes" id="UP000708208"/>
    </source>
</evidence>
<keyword evidence="2" id="KW-1185">Reference proteome</keyword>
<comment type="caution">
    <text evidence="1">The sequence shown here is derived from an EMBL/GenBank/DDBJ whole genome shotgun (WGS) entry which is preliminary data.</text>
</comment>
<reference evidence="1" key="1">
    <citation type="submission" date="2021-06" db="EMBL/GenBank/DDBJ databases">
        <authorList>
            <person name="Hodson N. C."/>
            <person name="Mongue J. A."/>
            <person name="Jaron S. K."/>
        </authorList>
    </citation>
    <scope>NUCLEOTIDE SEQUENCE</scope>
</reference>
<gene>
    <name evidence="1" type="ORF">AFUS01_LOCUS17963</name>
</gene>
<sequence length="70" mass="8012">MGARRRGLAKARAEKLKNFAPQQCLCERARIGLLSGISIYMVENKNLQGFQKLKLTKSSEYSRNEIMHKT</sequence>
<protein>
    <submittedName>
        <fullName evidence="1">Uncharacterized protein</fullName>
    </submittedName>
</protein>
<name>A0A8J2K4P3_9HEXA</name>
<proteinExistence type="predicted"/>
<dbReference type="EMBL" id="CAJVCH010175775">
    <property type="protein sequence ID" value="CAG7729232.1"/>
    <property type="molecule type" value="Genomic_DNA"/>
</dbReference>
<evidence type="ECO:0000313" key="1">
    <source>
        <dbReference type="EMBL" id="CAG7729232.1"/>
    </source>
</evidence>
<dbReference type="Proteomes" id="UP000708208">
    <property type="component" value="Unassembled WGS sequence"/>
</dbReference>